<keyword evidence="1 5" id="KW-0032">Aminotransferase</keyword>
<sequence length="398" mass="42982">MPVSETVTSQSAIMSAYGRFPITIVKGKGAYVWDEQGKKYLDFTSGIAVCALGHVPDAVENALKEQLGTLWHCSNLFHIAPQEQLAKELTAKAGLDQAFFCNSGAEANEGAIKLARLYAHLVLKKEHGHIVTFDHSFHGRTLATLTATAQEKLQKGFGPLVSGFKYLPYNSSEALDAIAADDGCMAVMLEMVQGEGGVLPADPEWIKQLNQLCKDKGILIIIDEVQTGIGRTGSLFAFQQYAIDPDIVTCAKALGSGIPIGAFMAKKQVAKVFTPGTHGSTFGGNPFATTAGLATLNAFDKQNVIEQCKKNAAYFMEKLQALKATYPAQILEVRGKGLLIGVETAVPAIQLVNQLREDHQVLILTAGEKVLRILPPLVTNEKEIDIFIDALEQVLKNQ</sequence>
<proteinExistence type="inferred from homology"/>
<feature type="modified residue" description="N6-(pyridoxal phosphate)lysine" evidence="5">
    <location>
        <position position="252"/>
    </location>
</feature>
<keyword evidence="7" id="KW-1185">Reference proteome</keyword>
<evidence type="ECO:0000313" key="6">
    <source>
        <dbReference type="EMBL" id="MBM7657608.1"/>
    </source>
</evidence>
<comment type="pathway">
    <text evidence="5">Amino-acid biosynthesis; L-arginine biosynthesis; N(2)-acetyl-L-ornithine from L-glutamate: step 4/4.</text>
</comment>
<keyword evidence="3 5" id="KW-0808">Transferase</keyword>
<dbReference type="InterPro" id="IPR005814">
    <property type="entry name" value="Aminotrans_3"/>
</dbReference>
<dbReference type="HAMAP" id="MF_01107">
    <property type="entry name" value="ArgD_aminotrans_3"/>
    <property type="match status" value="1"/>
</dbReference>
<accession>A0ABS2Q732</accession>
<feature type="binding site" evidence="5">
    <location>
        <begin position="104"/>
        <end position="105"/>
    </location>
    <ligand>
        <name>pyridoxal 5'-phosphate</name>
        <dbReference type="ChEBI" id="CHEBI:597326"/>
    </ligand>
</feature>
<dbReference type="InterPro" id="IPR015422">
    <property type="entry name" value="PyrdxlP-dep_Trfase_small"/>
</dbReference>
<dbReference type="PROSITE" id="PS00600">
    <property type="entry name" value="AA_TRANSFER_CLASS_3"/>
    <property type="match status" value="1"/>
</dbReference>
<keyword evidence="5" id="KW-0963">Cytoplasm</keyword>
<dbReference type="InterPro" id="IPR015424">
    <property type="entry name" value="PyrdxlP-dep_Trfase"/>
</dbReference>
<keyword evidence="2 5" id="KW-0028">Amino-acid biosynthesis</keyword>
<comment type="caution">
    <text evidence="6">The sequence shown here is derived from an EMBL/GenBank/DDBJ whole genome shotgun (WGS) entry which is preliminary data.</text>
</comment>
<dbReference type="InterPro" id="IPR004636">
    <property type="entry name" value="AcOrn/SuccOrn_fam"/>
</dbReference>
<comment type="catalytic activity">
    <reaction evidence="5">
        <text>N(2)-acetyl-L-ornithine + 2-oxoglutarate = N-acetyl-L-glutamate 5-semialdehyde + L-glutamate</text>
        <dbReference type="Rhea" id="RHEA:18049"/>
        <dbReference type="ChEBI" id="CHEBI:16810"/>
        <dbReference type="ChEBI" id="CHEBI:29123"/>
        <dbReference type="ChEBI" id="CHEBI:29985"/>
        <dbReference type="ChEBI" id="CHEBI:57805"/>
        <dbReference type="EC" id="2.6.1.11"/>
    </reaction>
</comment>
<keyword evidence="4 5" id="KW-0663">Pyridoxal phosphate</keyword>
<evidence type="ECO:0000256" key="5">
    <source>
        <dbReference type="HAMAP-Rule" id="MF_01107"/>
    </source>
</evidence>
<comment type="subunit">
    <text evidence="5">Homodimer.</text>
</comment>
<dbReference type="CDD" id="cd00610">
    <property type="entry name" value="OAT_like"/>
    <property type="match status" value="1"/>
</dbReference>
<comment type="subcellular location">
    <subcellularLocation>
        <location evidence="5">Cytoplasm</location>
    </subcellularLocation>
</comment>
<dbReference type="PIRSF" id="PIRSF000521">
    <property type="entry name" value="Transaminase_4ab_Lys_Orn"/>
    <property type="match status" value="1"/>
</dbReference>
<comment type="miscellaneous">
    <text evidence="5">May also have succinyldiaminopimelate aminotransferase activity, thus carrying out the corresponding step in lysine biosynthesis.</text>
</comment>
<feature type="binding site" evidence="5">
    <location>
        <position position="140"/>
    </location>
    <ligand>
        <name>N(2)-acetyl-L-ornithine</name>
        <dbReference type="ChEBI" id="CHEBI:57805"/>
    </ligand>
</feature>
<organism evidence="6 7">
    <name type="scientific">Sporolactobacillus spathodeae</name>
    <dbReference type="NCBI Taxonomy" id="1465502"/>
    <lineage>
        <taxon>Bacteria</taxon>
        <taxon>Bacillati</taxon>
        <taxon>Bacillota</taxon>
        <taxon>Bacilli</taxon>
        <taxon>Bacillales</taxon>
        <taxon>Sporolactobacillaceae</taxon>
        <taxon>Sporolactobacillus</taxon>
    </lineage>
</organism>
<dbReference type="Proteomes" id="UP000823201">
    <property type="component" value="Unassembled WGS sequence"/>
</dbReference>
<feature type="binding site" evidence="5">
    <location>
        <position position="137"/>
    </location>
    <ligand>
        <name>pyridoxal 5'-phosphate</name>
        <dbReference type="ChEBI" id="CHEBI:597326"/>
    </ligand>
</feature>
<feature type="binding site" evidence="5">
    <location>
        <position position="280"/>
    </location>
    <ligand>
        <name>N(2)-acetyl-L-ornithine</name>
        <dbReference type="ChEBI" id="CHEBI:57805"/>
    </ligand>
</feature>
<dbReference type="Gene3D" id="3.90.1150.10">
    <property type="entry name" value="Aspartate Aminotransferase, domain 1"/>
    <property type="match status" value="1"/>
</dbReference>
<dbReference type="PANTHER" id="PTHR11986:SF79">
    <property type="entry name" value="ACETYLORNITHINE AMINOTRANSFERASE, MITOCHONDRIAL"/>
    <property type="match status" value="1"/>
</dbReference>
<evidence type="ECO:0000256" key="3">
    <source>
        <dbReference type="ARBA" id="ARBA00022679"/>
    </source>
</evidence>
<dbReference type="NCBIfam" id="TIGR00707">
    <property type="entry name" value="argD"/>
    <property type="match status" value="1"/>
</dbReference>
<name>A0ABS2Q732_9BACL</name>
<comment type="cofactor">
    <cofactor evidence="5">
        <name>pyridoxal 5'-phosphate</name>
        <dbReference type="ChEBI" id="CHEBI:597326"/>
    </cofactor>
    <text evidence="5">Binds 1 pyridoxal phosphate per subunit.</text>
</comment>
<feature type="binding site" evidence="5">
    <location>
        <position position="281"/>
    </location>
    <ligand>
        <name>pyridoxal 5'-phosphate</name>
        <dbReference type="ChEBI" id="CHEBI:597326"/>
    </ligand>
</feature>
<reference evidence="6 7" key="1">
    <citation type="submission" date="2021-01" db="EMBL/GenBank/DDBJ databases">
        <title>Genomic Encyclopedia of Type Strains, Phase IV (KMG-IV): sequencing the most valuable type-strain genomes for metagenomic binning, comparative biology and taxonomic classification.</title>
        <authorList>
            <person name="Goeker M."/>
        </authorList>
    </citation>
    <scope>NUCLEOTIDE SEQUENCE [LARGE SCALE GENOMIC DNA]</scope>
    <source>
        <strain evidence="6 7">DSM 100968</strain>
    </source>
</reference>
<dbReference type="GO" id="GO:0003992">
    <property type="term" value="F:N2-acetyl-L-ornithine:2-oxoglutarate 5-aminotransferase activity"/>
    <property type="evidence" value="ECO:0007669"/>
    <property type="project" value="UniProtKB-EC"/>
</dbReference>
<protein>
    <recommendedName>
        <fullName evidence="5">Acetylornithine aminotransferase</fullName>
        <shortName evidence="5">ACOAT</shortName>
        <ecNumber evidence="5">2.6.1.11</ecNumber>
    </recommendedName>
</protein>
<evidence type="ECO:0000256" key="2">
    <source>
        <dbReference type="ARBA" id="ARBA00022605"/>
    </source>
</evidence>
<evidence type="ECO:0000256" key="4">
    <source>
        <dbReference type="ARBA" id="ARBA00022898"/>
    </source>
</evidence>
<comment type="similarity">
    <text evidence="5">Belongs to the class-III pyridoxal-phosphate-dependent aminotransferase family. ArgD subfamily.</text>
</comment>
<dbReference type="EMBL" id="JAFBEV010000007">
    <property type="protein sequence ID" value="MBM7657608.1"/>
    <property type="molecule type" value="Genomic_DNA"/>
</dbReference>
<dbReference type="Pfam" id="PF00202">
    <property type="entry name" value="Aminotran_3"/>
    <property type="match status" value="1"/>
</dbReference>
<gene>
    <name evidence="5" type="primary">argD</name>
    <name evidence="6" type="ORF">JOC27_001057</name>
</gene>
<dbReference type="Gene3D" id="3.40.640.10">
    <property type="entry name" value="Type I PLP-dependent aspartate aminotransferase-like (Major domain)"/>
    <property type="match status" value="1"/>
</dbReference>
<evidence type="ECO:0000313" key="7">
    <source>
        <dbReference type="Proteomes" id="UP000823201"/>
    </source>
</evidence>
<dbReference type="InterPro" id="IPR049704">
    <property type="entry name" value="Aminotrans_3_PPA_site"/>
</dbReference>
<evidence type="ECO:0000256" key="1">
    <source>
        <dbReference type="ARBA" id="ARBA00022576"/>
    </source>
</evidence>
<dbReference type="InterPro" id="IPR050103">
    <property type="entry name" value="Class-III_PLP-dep_AT"/>
</dbReference>
<dbReference type="PANTHER" id="PTHR11986">
    <property type="entry name" value="AMINOTRANSFERASE CLASS III"/>
    <property type="match status" value="1"/>
</dbReference>
<dbReference type="EC" id="2.6.1.11" evidence="5"/>
<feature type="binding site" evidence="5">
    <location>
        <begin position="223"/>
        <end position="226"/>
    </location>
    <ligand>
        <name>pyridoxal 5'-phosphate</name>
        <dbReference type="ChEBI" id="CHEBI:597326"/>
    </ligand>
</feature>
<keyword evidence="5" id="KW-0055">Arginine biosynthesis</keyword>
<dbReference type="InterPro" id="IPR015421">
    <property type="entry name" value="PyrdxlP-dep_Trfase_major"/>
</dbReference>
<dbReference type="NCBIfam" id="NF002325">
    <property type="entry name" value="PRK01278.1"/>
    <property type="match status" value="1"/>
</dbReference>
<dbReference type="SUPFAM" id="SSF53383">
    <property type="entry name" value="PLP-dependent transferases"/>
    <property type="match status" value="1"/>
</dbReference>
<dbReference type="RefSeq" id="WP_205005945.1">
    <property type="nucleotide sequence ID" value="NZ_CBCRXA010000005.1"/>
</dbReference>